<dbReference type="AlphaFoldDB" id="A0A392QAE2"/>
<evidence type="ECO:0000313" key="1">
    <source>
        <dbReference type="EMBL" id="MCI20235.1"/>
    </source>
</evidence>
<protein>
    <submittedName>
        <fullName evidence="1">Uncharacterized protein</fullName>
    </submittedName>
</protein>
<comment type="caution">
    <text evidence="1">The sequence shown here is derived from an EMBL/GenBank/DDBJ whole genome shotgun (WGS) entry which is preliminary data.</text>
</comment>
<keyword evidence="2" id="KW-1185">Reference proteome</keyword>
<organism evidence="1 2">
    <name type="scientific">Trifolium medium</name>
    <dbReference type="NCBI Taxonomy" id="97028"/>
    <lineage>
        <taxon>Eukaryota</taxon>
        <taxon>Viridiplantae</taxon>
        <taxon>Streptophyta</taxon>
        <taxon>Embryophyta</taxon>
        <taxon>Tracheophyta</taxon>
        <taxon>Spermatophyta</taxon>
        <taxon>Magnoliopsida</taxon>
        <taxon>eudicotyledons</taxon>
        <taxon>Gunneridae</taxon>
        <taxon>Pentapetalae</taxon>
        <taxon>rosids</taxon>
        <taxon>fabids</taxon>
        <taxon>Fabales</taxon>
        <taxon>Fabaceae</taxon>
        <taxon>Papilionoideae</taxon>
        <taxon>50 kb inversion clade</taxon>
        <taxon>NPAAA clade</taxon>
        <taxon>Hologalegina</taxon>
        <taxon>IRL clade</taxon>
        <taxon>Trifolieae</taxon>
        <taxon>Trifolium</taxon>
    </lineage>
</organism>
<dbReference type="EMBL" id="LXQA010118871">
    <property type="protein sequence ID" value="MCI20235.1"/>
    <property type="molecule type" value="Genomic_DNA"/>
</dbReference>
<dbReference type="Proteomes" id="UP000265520">
    <property type="component" value="Unassembled WGS sequence"/>
</dbReference>
<sequence>MGDLQPLELRVCDNTLKTLKESKVGFLKNSVGFQTFRNRLVAEKNYDVEAIYMGGNMVLLQSLCEATIEKQRYDVARVKLRIVRRGMIDTVLQLSVLSVAFDVWVVEEMCCCFEEEGCEEDEDGHS</sequence>
<reference evidence="1 2" key="1">
    <citation type="journal article" date="2018" name="Front. Plant Sci.">
        <title>Red Clover (Trifolium pratense) and Zigzag Clover (T. medium) - A Picture of Genomic Similarities and Differences.</title>
        <authorList>
            <person name="Dluhosova J."/>
            <person name="Istvanek J."/>
            <person name="Nedelnik J."/>
            <person name="Repkova J."/>
        </authorList>
    </citation>
    <scope>NUCLEOTIDE SEQUENCE [LARGE SCALE GENOMIC DNA]</scope>
    <source>
        <strain evidence="2">cv. 10/8</strain>
        <tissue evidence="1">Leaf</tissue>
    </source>
</reference>
<name>A0A392QAE2_9FABA</name>
<accession>A0A392QAE2</accession>
<proteinExistence type="predicted"/>
<feature type="non-terminal residue" evidence="1">
    <location>
        <position position="126"/>
    </location>
</feature>
<evidence type="ECO:0000313" key="2">
    <source>
        <dbReference type="Proteomes" id="UP000265520"/>
    </source>
</evidence>